<keyword evidence="2 4" id="KW-0238">DNA-binding</keyword>
<keyword evidence="3" id="KW-0804">Transcription</keyword>
<keyword evidence="1" id="KW-0805">Transcription regulation</keyword>
<evidence type="ECO:0000256" key="3">
    <source>
        <dbReference type="ARBA" id="ARBA00023163"/>
    </source>
</evidence>
<dbReference type="InterPro" id="IPR050109">
    <property type="entry name" value="HTH-type_TetR-like_transc_reg"/>
</dbReference>
<feature type="domain" description="HTH tetR-type" evidence="5">
    <location>
        <begin position="8"/>
        <end position="68"/>
    </location>
</feature>
<feature type="DNA-binding region" description="H-T-H motif" evidence="4">
    <location>
        <begin position="31"/>
        <end position="50"/>
    </location>
</feature>
<dbReference type="NCBIfam" id="NF041196">
    <property type="entry name" value="ScbR_bind_reg"/>
    <property type="match status" value="1"/>
</dbReference>
<dbReference type="RefSeq" id="WP_205372929.1">
    <property type="nucleotide sequence ID" value="NZ_JAFEJA010000001.1"/>
</dbReference>
<proteinExistence type="predicted"/>
<evidence type="ECO:0000256" key="2">
    <source>
        <dbReference type="ARBA" id="ARBA00023125"/>
    </source>
</evidence>
<dbReference type="InterPro" id="IPR047923">
    <property type="entry name" value="ArpA-like"/>
</dbReference>
<dbReference type="InterPro" id="IPR036271">
    <property type="entry name" value="Tet_transcr_reg_TetR-rel_C_sf"/>
</dbReference>
<dbReference type="SUPFAM" id="SSF48498">
    <property type="entry name" value="Tetracyclin repressor-like, C-terminal domain"/>
    <property type="match status" value="1"/>
</dbReference>
<gene>
    <name evidence="6" type="ORF">JE024_07955</name>
</gene>
<dbReference type="Pfam" id="PF00440">
    <property type="entry name" value="TetR_N"/>
    <property type="match status" value="1"/>
</dbReference>
<name>A0ABS2UMD9_9ACTN</name>
<dbReference type="PANTHER" id="PTHR30055:SF234">
    <property type="entry name" value="HTH-TYPE TRANSCRIPTIONAL REGULATOR BETI"/>
    <property type="match status" value="1"/>
</dbReference>
<dbReference type="Gene3D" id="1.10.357.10">
    <property type="entry name" value="Tetracycline Repressor, domain 2"/>
    <property type="match status" value="1"/>
</dbReference>
<keyword evidence="7" id="KW-1185">Reference proteome</keyword>
<comment type="caution">
    <text evidence="6">The sequence shown here is derived from an EMBL/GenBank/DDBJ whole genome shotgun (WGS) entry which is preliminary data.</text>
</comment>
<dbReference type="PROSITE" id="PS50977">
    <property type="entry name" value="HTH_TETR_2"/>
    <property type="match status" value="1"/>
</dbReference>
<evidence type="ECO:0000313" key="6">
    <source>
        <dbReference type="EMBL" id="MBM9618684.1"/>
    </source>
</evidence>
<dbReference type="PRINTS" id="PR00455">
    <property type="entry name" value="HTHTETR"/>
</dbReference>
<sequence>MVKQERAERTLRRIITAAAEQFEQNGYRGTSLDDITRAAGVSKGAFYFHFASKDQVAMAVLGLAQGLFEDAVADSCEGGSPLQSLIDLSHELSELVRLEPPVRAAMRLHRERPEPVAQDFDHHALWYEAADRLLARAARQHELLDTLSGRASRALASTTLFSVEALSWADAPEGDSSRQLSELWELLLPAIAPPTLVGTFRTSAPDRCTDHPELAAQL</sequence>
<dbReference type="InterPro" id="IPR009057">
    <property type="entry name" value="Homeodomain-like_sf"/>
</dbReference>
<protein>
    <submittedName>
        <fullName evidence="6">TetR/AcrR family transcriptional regulator</fullName>
    </submittedName>
</protein>
<dbReference type="EMBL" id="JAFEJA010000001">
    <property type="protein sequence ID" value="MBM9618684.1"/>
    <property type="molecule type" value="Genomic_DNA"/>
</dbReference>
<dbReference type="Proteomes" id="UP000664109">
    <property type="component" value="Unassembled WGS sequence"/>
</dbReference>
<dbReference type="PANTHER" id="PTHR30055">
    <property type="entry name" value="HTH-TYPE TRANSCRIPTIONAL REGULATOR RUTR"/>
    <property type="match status" value="1"/>
</dbReference>
<evidence type="ECO:0000313" key="7">
    <source>
        <dbReference type="Proteomes" id="UP000664109"/>
    </source>
</evidence>
<dbReference type="InterPro" id="IPR001647">
    <property type="entry name" value="HTH_TetR"/>
</dbReference>
<organism evidence="6 7">
    <name type="scientific">Streptomyces zhihengii</name>
    <dbReference type="NCBI Taxonomy" id="1818004"/>
    <lineage>
        <taxon>Bacteria</taxon>
        <taxon>Bacillati</taxon>
        <taxon>Actinomycetota</taxon>
        <taxon>Actinomycetes</taxon>
        <taxon>Kitasatosporales</taxon>
        <taxon>Streptomycetaceae</taxon>
        <taxon>Streptomyces</taxon>
    </lineage>
</organism>
<dbReference type="SUPFAM" id="SSF46689">
    <property type="entry name" value="Homeodomain-like"/>
    <property type="match status" value="1"/>
</dbReference>
<dbReference type="PROSITE" id="PS01081">
    <property type="entry name" value="HTH_TETR_1"/>
    <property type="match status" value="1"/>
</dbReference>
<reference evidence="6 7" key="1">
    <citation type="journal article" date="2016" name="Arch. Microbiol.">
        <title>Streptomyces zhihengii sp. nov., isolated from rhizospheric soil of Psammosilene tunicoides.</title>
        <authorList>
            <person name="Huang M.J."/>
            <person name="Fei J.J."/>
            <person name="Salam N."/>
            <person name="Kim C.J."/>
            <person name="Hozzein W.N."/>
            <person name="Xiao M."/>
            <person name="Huang H.Q."/>
            <person name="Li W.J."/>
        </authorList>
    </citation>
    <scope>NUCLEOTIDE SEQUENCE [LARGE SCALE GENOMIC DNA]</scope>
    <source>
        <strain evidence="6 7">YIM T102</strain>
    </source>
</reference>
<evidence type="ECO:0000259" key="5">
    <source>
        <dbReference type="PROSITE" id="PS50977"/>
    </source>
</evidence>
<evidence type="ECO:0000256" key="1">
    <source>
        <dbReference type="ARBA" id="ARBA00023015"/>
    </source>
</evidence>
<evidence type="ECO:0000256" key="4">
    <source>
        <dbReference type="PROSITE-ProRule" id="PRU00335"/>
    </source>
</evidence>
<dbReference type="InterPro" id="IPR023772">
    <property type="entry name" value="DNA-bd_HTH_TetR-type_CS"/>
</dbReference>
<accession>A0ABS2UMD9</accession>